<name>A0ABU6YAX2_9FABA</name>
<evidence type="ECO:0000313" key="6">
    <source>
        <dbReference type="EMBL" id="MED6207565.1"/>
    </source>
</evidence>
<dbReference type="Gene3D" id="1.10.1780.10">
    <property type="entry name" value="Clp, N-terminal domain"/>
    <property type="match status" value="1"/>
</dbReference>
<evidence type="ECO:0000313" key="7">
    <source>
        <dbReference type="Proteomes" id="UP001341840"/>
    </source>
</evidence>
<comment type="caution">
    <text evidence="6">The sequence shown here is derived from an EMBL/GenBank/DDBJ whole genome shotgun (WGS) entry which is preliminary data.</text>
</comment>
<dbReference type="PANTHER" id="PTHR43572">
    <property type="entry name" value="CHAPERONE PROTEIN CLPD, CHLOROPLASTIC"/>
    <property type="match status" value="1"/>
</dbReference>
<organism evidence="6 7">
    <name type="scientific">Stylosanthes scabra</name>
    <dbReference type="NCBI Taxonomy" id="79078"/>
    <lineage>
        <taxon>Eukaryota</taxon>
        <taxon>Viridiplantae</taxon>
        <taxon>Streptophyta</taxon>
        <taxon>Embryophyta</taxon>
        <taxon>Tracheophyta</taxon>
        <taxon>Spermatophyta</taxon>
        <taxon>Magnoliopsida</taxon>
        <taxon>eudicotyledons</taxon>
        <taxon>Gunneridae</taxon>
        <taxon>Pentapetalae</taxon>
        <taxon>rosids</taxon>
        <taxon>fabids</taxon>
        <taxon>Fabales</taxon>
        <taxon>Fabaceae</taxon>
        <taxon>Papilionoideae</taxon>
        <taxon>50 kb inversion clade</taxon>
        <taxon>dalbergioids sensu lato</taxon>
        <taxon>Dalbergieae</taxon>
        <taxon>Pterocarpus clade</taxon>
        <taxon>Stylosanthes</taxon>
    </lineage>
</organism>
<feature type="region of interest" description="Disordered" evidence="4">
    <location>
        <begin position="858"/>
        <end position="882"/>
    </location>
</feature>
<dbReference type="PROSITE" id="PS51903">
    <property type="entry name" value="CLP_R"/>
    <property type="match status" value="1"/>
</dbReference>
<accession>A0ABU6YAX2</accession>
<evidence type="ECO:0000259" key="5">
    <source>
        <dbReference type="PROSITE" id="PS51903"/>
    </source>
</evidence>
<dbReference type="PANTHER" id="PTHR43572:SF75">
    <property type="entry name" value="HEAT SHOCK-LIKE PROTEIN"/>
    <property type="match status" value="1"/>
</dbReference>
<reference evidence="6 7" key="1">
    <citation type="journal article" date="2023" name="Plants (Basel)">
        <title>Bridging the Gap: Combining Genomics and Transcriptomics Approaches to Understand Stylosanthes scabra, an Orphan Legume from the Brazilian Caatinga.</title>
        <authorList>
            <person name="Ferreira-Neto J.R.C."/>
            <person name="da Silva M.D."/>
            <person name="Binneck E."/>
            <person name="de Melo N.F."/>
            <person name="da Silva R.H."/>
            <person name="de Melo A.L.T.M."/>
            <person name="Pandolfi V."/>
            <person name="Bustamante F.O."/>
            <person name="Brasileiro-Vidal A.C."/>
            <person name="Benko-Iseppon A.M."/>
        </authorList>
    </citation>
    <scope>NUCLEOTIDE SEQUENCE [LARGE SCALE GENOMIC DNA]</scope>
    <source>
        <tissue evidence="6">Leaves</tissue>
    </source>
</reference>
<dbReference type="InterPro" id="IPR027417">
    <property type="entry name" value="P-loop_NTPase"/>
</dbReference>
<evidence type="ECO:0000256" key="2">
    <source>
        <dbReference type="ARBA" id="ARBA00022737"/>
    </source>
</evidence>
<proteinExistence type="inferred from homology"/>
<evidence type="ECO:0000256" key="4">
    <source>
        <dbReference type="SAM" id="MobiDB-lite"/>
    </source>
</evidence>
<dbReference type="InterPro" id="IPR058680">
    <property type="entry name" value="NBD_SMAX1-like"/>
</dbReference>
<dbReference type="InterPro" id="IPR004176">
    <property type="entry name" value="Clp_R_N"/>
</dbReference>
<evidence type="ECO:0000256" key="3">
    <source>
        <dbReference type="PROSITE-ProRule" id="PRU01251"/>
    </source>
</evidence>
<keyword evidence="2 3" id="KW-0677">Repeat</keyword>
<dbReference type="Pfam" id="PF23569">
    <property type="entry name" value="NBD_SMAX1"/>
    <property type="match status" value="1"/>
</dbReference>
<dbReference type="Gene3D" id="3.40.50.300">
    <property type="entry name" value="P-loop containing nucleotide triphosphate hydrolases"/>
    <property type="match status" value="1"/>
</dbReference>
<keyword evidence="7" id="KW-1185">Reference proteome</keyword>
<evidence type="ECO:0000256" key="1">
    <source>
        <dbReference type="ARBA" id="ARBA00008675"/>
    </source>
</evidence>
<dbReference type="Proteomes" id="UP001341840">
    <property type="component" value="Unassembled WGS sequence"/>
</dbReference>
<feature type="domain" description="Clp R" evidence="5">
    <location>
        <begin position="12"/>
        <end position="183"/>
    </location>
</feature>
<comment type="similarity">
    <text evidence="1">Belongs to the ClpA/ClpB family.</text>
</comment>
<dbReference type="EMBL" id="JASCZI010241838">
    <property type="protein sequence ID" value="MED6207565.1"/>
    <property type="molecule type" value="Genomic_DNA"/>
</dbReference>
<dbReference type="InterPro" id="IPR051650">
    <property type="entry name" value="SL_signaling_regulator"/>
</dbReference>
<gene>
    <name evidence="6" type="ORF">PIB30_036894</name>
</gene>
<protein>
    <recommendedName>
        <fullName evidence="5">Clp R domain-containing protein</fullName>
    </recommendedName>
</protein>
<dbReference type="InterPro" id="IPR036628">
    <property type="entry name" value="Clp_N_dom_sf"/>
</dbReference>
<sequence>MRSPPPTNCAGLQHTLTAEAASVLKHSLLLARRRGHAQLTPLHVAPTLLSLSPSFKRACLTSHPPPPPPSSSSHHHLLQCRALELCFNVALNRLPTTPSPFLHSSLQPSLSNALIAALKRAQAHQRRGSLDHHQNQPLLTTIKIELEHLTISILDDPSVSRVMREAGFSSTAVKNNLEDSSNNSPPSSVFHCYNPSGGGVFSSPCSPSASDNTNSNLLFSSPPKKPPSPLLYPFIAPSSYSKEEDVKAVMDILLKKMKKNAVIVGDSVSLTEALVGEIIGRFQRSEVPHELKTAEFIRFHHFRSLKHMKRSEVDMKLMELKRKVVDGNNGHGGGGIIVYIGDLKWTVVEEEQEEEEGGGGYSRAVDHVVSEIGKLFSRSECGETPKKVWLMATATYQTYIKCQMRQPPLEIQWCLQPLLLPSAELALTLHSSSVHGSKMSISQNPYHDAMETKLNCCEECASNFEKESQLLRSGHKKTLPLWLQPHSTTEAHHKDELTELKRKWNRLCQCLHHQTKEEAQNYWSNNGSWNAKSFPYNNNSSSSVCFTAKPATLPTHSSNLVPRFRSQNSCTIECNFSHKRQETTEPVLGSMELLEDKEVIKTTLALGNGGSSSGSGSETVVVENITDRTLRRAHFCKLLQENLPWHSETVPSIAEALLHSKSAKQSNITLLFLQGNDKIGKTRLALAVKESLFGSQDNKLLHMDMLKKKKEASMASSHSDVLVQALKSHDQKLVVLIENVDFADAQFRKCISDGFETGKFGNLRVAEENSSSQVVFILTSDGFRSNNEEKNQDFVMKFMLQISETKPNNNLEPPIFGHKRRAELDLFSKIKSPRIEEKNEQCNSRKKDFSRNSSFNTLDLNMKADEDDDHDDKTGESSPISSDLTLETVADPLNPNGFLDSIENKFEFITSPAREREKSEMFLTKIKGCFEDACGGKQNLVNFSVDERVIQEICNRCGYFTNSLFEKWLKDIFQRSLLERVNHGGGEEKGILFRLCWGGNGKEDDRNLDRNEGFMGSPLPKCIQVNYLMEG</sequence>